<dbReference type="GO" id="GO:0000139">
    <property type="term" value="C:Golgi membrane"/>
    <property type="evidence" value="ECO:0007669"/>
    <property type="project" value="UniProtKB-SubCell"/>
</dbReference>
<evidence type="ECO:0000313" key="22">
    <source>
        <dbReference type="Proteomes" id="UP000559256"/>
    </source>
</evidence>
<dbReference type="GO" id="GO:0010008">
    <property type="term" value="C:endosome membrane"/>
    <property type="evidence" value="ECO:0007669"/>
    <property type="project" value="UniProtKB-SubCell"/>
</dbReference>
<feature type="region of interest" description="Disordered" evidence="18">
    <location>
        <begin position="404"/>
        <end position="449"/>
    </location>
</feature>
<comment type="caution">
    <text evidence="21">The sequence shown here is derived from an EMBL/GenBank/DDBJ whole genome shotgun (WGS) entry which is preliminary data.</text>
</comment>
<gene>
    <name evidence="21" type="ORF">D9758_018678</name>
</gene>
<dbReference type="EMBL" id="JAACJM010000451">
    <property type="protein sequence ID" value="KAF5318316.1"/>
    <property type="molecule type" value="Genomic_DNA"/>
</dbReference>
<keyword evidence="8 19" id="KW-0812">Transmembrane</keyword>
<dbReference type="Proteomes" id="UP000559256">
    <property type="component" value="Unassembled WGS sequence"/>
</dbReference>
<dbReference type="PANTHER" id="PTHR15071:SF0">
    <property type="entry name" value="MANNOSE 6-PHOSPHATE RECEPTOR-LIKE PROTEIN 1"/>
    <property type="match status" value="1"/>
</dbReference>
<keyword evidence="14" id="KW-0496">Mitochondrion</keyword>
<evidence type="ECO:0000256" key="6">
    <source>
        <dbReference type="ARBA" id="ARBA00013776"/>
    </source>
</evidence>
<dbReference type="InterPro" id="IPR044865">
    <property type="entry name" value="MRH_dom"/>
</dbReference>
<dbReference type="GO" id="GO:0031966">
    <property type="term" value="C:mitochondrial membrane"/>
    <property type="evidence" value="ECO:0007669"/>
    <property type="project" value="UniProtKB-SubCell"/>
</dbReference>
<feature type="compositionally biased region" description="Polar residues" evidence="18">
    <location>
        <begin position="317"/>
        <end position="331"/>
    </location>
</feature>
<keyword evidence="12" id="KW-0072">Autophagy</keyword>
<dbReference type="GO" id="GO:0007034">
    <property type="term" value="P:vacuolar transport"/>
    <property type="evidence" value="ECO:0007669"/>
    <property type="project" value="TreeGrafter"/>
</dbReference>
<evidence type="ECO:0000256" key="8">
    <source>
        <dbReference type="ARBA" id="ARBA00022692"/>
    </source>
</evidence>
<keyword evidence="17" id="KW-0968">Cytoplasmic vesicle</keyword>
<evidence type="ECO:0000256" key="4">
    <source>
        <dbReference type="ARBA" id="ARBA00004614"/>
    </source>
</evidence>
<proteinExistence type="inferred from homology"/>
<evidence type="ECO:0000256" key="7">
    <source>
        <dbReference type="ARBA" id="ARBA00022448"/>
    </source>
</evidence>
<protein>
    <recommendedName>
        <fullName evidence="6">Autophagy-related protein 27</fullName>
    </recommendedName>
</protein>
<accession>A0A8H5B8P8</accession>
<comment type="similarity">
    <text evidence="5">Belongs to the ATG27 family.</text>
</comment>
<evidence type="ECO:0000256" key="1">
    <source>
        <dbReference type="ARBA" id="ARBA00004304"/>
    </source>
</evidence>
<name>A0A8H5B8P8_9AGAR</name>
<evidence type="ECO:0000256" key="2">
    <source>
        <dbReference type="ARBA" id="ARBA00004358"/>
    </source>
</evidence>
<feature type="compositionally biased region" description="Basic and acidic residues" evidence="18">
    <location>
        <begin position="438"/>
        <end position="449"/>
    </location>
</feature>
<dbReference type="InterPro" id="IPR009011">
    <property type="entry name" value="Man6P_isomerase_rcpt-bd_dom_sf"/>
</dbReference>
<feature type="compositionally biased region" description="Gly residues" evidence="18">
    <location>
        <begin position="287"/>
        <end position="300"/>
    </location>
</feature>
<feature type="compositionally biased region" description="Basic and acidic residues" evidence="18">
    <location>
        <begin position="336"/>
        <end position="357"/>
    </location>
</feature>
<sequence>MYNKAENLYSKDYDITTPGGHRIILNVCRSVQEETWNLKVDDPKDVAGFIRRDHGDFSIGKTNTTLVMQPDNEGPQLTMRDGSRCTSKSGATQDSTASTTILFTCDTSVFGAGKPQLLWSAPEDEDEACSWLIQWKTHYACPRGERGGIWGFFTFVAVIILLLLTLYLTLGTLYNRYALKLRGFDQLPQFSIEGAKYHVQEMWDVARDADWREVFEGMSRKVGEGVRVVVGWFSQGETGRAYGRVPSGPEGYAPEEAQGGFRRPAPRRGPSGGVPNSYSHQAQVDVGSGGVGAMDAGGVGETNPTQTQQNLPQPQNSSAVPNLPKTMSNTGDGFGEGDRELAPLPKKSTEDVKSTQEERTAFLLGNEDEEAEDEEDITLGVGVGAIISVDVGVGVGLMPIPSSFSNETTTTGPITPQNPFPRNPPILILNLTPRSPHKTPEDKTKAKEK</sequence>
<organism evidence="21 22">
    <name type="scientific">Tetrapyrgos nigripes</name>
    <dbReference type="NCBI Taxonomy" id="182062"/>
    <lineage>
        <taxon>Eukaryota</taxon>
        <taxon>Fungi</taxon>
        <taxon>Dikarya</taxon>
        <taxon>Basidiomycota</taxon>
        <taxon>Agaricomycotina</taxon>
        <taxon>Agaricomycetes</taxon>
        <taxon>Agaricomycetidae</taxon>
        <taxon>Agaricales</taxon>
        <taxon>Marasmiineae</taxon>
        <taxon>Marasmiaceae</taxon>
        <taxon>Tetrapyrgos</taxon>
    </lineage>
</organism>
<evidence type="ECO:0000256" key="17">
    <source>
        <dbReference type="ARBA" id="ARBA00023329"/>
    </source>
</evidence>
<keyword evidence="13" id="KW-0333">Golgi apparatus</keyword>
<dbReference type="Pfam" id="PF09451">
    <property type="entry name" value="ATG27"/>
    <property type="match status" value="1"/>
</dbReference>
<keyword evidence="11 19" id="KW-1133">Transmembrane helix</keyword>
<keyword evidence="9" id="KW-0732">Signal</keyword>
<keyword evidence="7" id="KW-0813">Transport</keyword>
<dbReference type="GO" id="GO:0006914">
    <property type="term" value="P:autophagy"/>
    <property type="evidence" value="ECO:0007669"/>
    <property type="project" value="UniProtKB-KW"/>
</dbReference>
<evidence type="ECO:0000256" key="13">
    <source>
        <dbReference type="ARBA" id="ARBA00023034"/>
    </source>
</evidence>
<dbReference type="SUPFAM" id="SSF50911">
    <property type="entry name" value="Mannose 6-phosphate receptor domain"/>
    <property type="match status" value="1"/>
</dbReference>
<evidence type="ECO:0000256" key="12">
    <source>
        <dbReference type="ARBA" id="ARBA00023006"/>
    </source>
</evidence>
<feature type="region of interest" description="Disordered" evidence="18">
    <location>
        <begin position="240"/>
        <end position="357"/>
    </location>
</feature>
<dbReference type="AlphaFoldDB" id="A0A8H5B8P8"/>
<keyword evidence="16" id="KW-1015">Disulfide bond</keyword>
<feature type="compositionally biased region" description="Polar residues" evidence="18">
    <location>
        <begin position="404"/>
        <end position="415"/>
    </location>
</feature>
<evidence type="ECO:0000256" key="10">
    <source>
        <dbReference type="ARBA" id="ARBA00022927"/>
    </source>
</evidence>
<evidence type="ECO:0000256" key="9">
    <source>
        <dbReference type="ARBA" id="ARBA00022729"/>
    </source>
</evidence>
<dbReference type="GO" id="GO:0005770">
    <property type="term" value="C:late endosome"/>
    <property type="evidence" value="ECO:0007669"/>
    <property type="project" value="TreeGrafter"/>
</dbReference>
<evidence type="ECO:0000256" key="14">
    <source>
        <dbReference type="ARBA" id="ARBA00023128"/>
    </source>
</evidence>
<reference evidence="21 22" key="1">
    <citation type="journal article" date="2020" name="ISME J.">
        <title>Uncovering the hidden diversity of litter-decomposition mechanisms in mushroom-forming fungi.</title>
        <authorList>
            <person name="Floudas D."/>
            <person name="Bentzer J."/>
            <person name="Ahren D."/>
            <person name="Johansson T."/>
            <person name="Persson P."/>
            <person name="Tunlid A."/>
        </authorList>
    </citation>
    <scope>NUCLEOTIDE SEQUENCE [LARGE SCALE GENOMIC DNA]</scope>
    <source>
        <strain evidence="21 22">CBS 291.85</strain>
    </source>
</reference>
<evidence type="ECO:0000256" key="16">
    <source>
        <dbReference type="ARBA" id="ARBA00023157"/>
    </source>
</evidence>
<evidence type="ECO:0000256" key="3">
    <source>
        <dbReference type="ARBA" id="ARBA00004472"/>
    </source>
</evidence>
<keyword evidence="10" id="KW-0653">Protein transport</keyword>
<dbReference type="GO" id="GO:0015031">
    <property type="term" value="P:protein transport"/>
    <property type="evidence" value="ECO:0007669"/>
    <property type="project" value="UniProtKB-KW"/>
</dbReference>
<dbReference type="PROSITE" id="PS51914">
    <property type="entry name" value="MRH"/>
    <property type="match status" value="1"/>
</dbReference>
<keyword evidence="22" id="KW-1185">Reference proteome</keyword>
<feature type="transmembrane region" description="Helical" evidence="19">
    <location>
        <begin position="149"/>
        <end position="174"/>
    </location>
</feature>
<feature type="compositionally biased region" description="Low complexity" evidence="18">
    <location>
        <begin position="302"/>
        <end position="316"/>
    </location>
</feature>
<feature type="domain" description="MRH" evidence="20">
    <location>
        <begin position="26"/>
        <end position="143"/>
    </location>
</feature>
<evidence type="ECO:0000256" key="5">
    <source>
        <dbReference type="ARBA" id="ARBA00005363"/>
    </source>
</evidence>
<dbReference type="PANTHER" id="PTHR15071">
    <property type="entry name" value="MANNOSE-6-PHOSPHATE RECEPTOR FAMILY MEMBER"/>
    <property type="match status" value="1"/>
</dbReference>
<dbReference type="InterPro" id="IPR018939">
    <property type="entry name" value="Autophagy-rel_prot_27"/>
</dbReference>
<evidence type="ECO:0000313" key="21">
    <source>
        <dbReference type="EMBL" id="KAF5318316.1"/>
    </source>
</evidence>
<evidence type="ECO:0000256" key="15">
    <source>
        <dbReference type="ARBA" id="ARBA00023136"/>
    </source>
</evidence>
<keyword evidence="15 19" id="KW-0472">Membrane</keyword>
<evidence type="ECO:0000256" key="11">
    <source>
        <dbReference type="ARBA" id="ARBA00022989"/>
    </source>
</evidence>
<evidence type="ECO:0000256" key="18">
    <source>
        <dbReference type="SAM" id="MobiDB-lite"/>
    </source>
</evidence>
<evidence type="ECO:0000256" key="19">
    <source>
        <dbReference type="SAM" id="Phobius"/>
    </source>
</evidence>
<dbReference type="GO" id="GO:0034045">
    <property type="term" value="C:phagophore assembly site membrane"/>
    <property type="evidence" value="ECO:0007669"/>
    <property type="project" value="UniProtKB-SubCell"/>
</dbReference>
<evidence type="ECO:0000259" key="20">
    <source>
        <dbReference type="PROSITE" id="PS51914"/>
    </source>
</evidence>
<comment type="subcellular location">
    <subcellularLocation>
        <location evidence="2">Cytoplasmic vesicle membrane</location>
        <topology evidence="2">Single-pass type I membrane protein</topology>
    </subcellularLocation>
    <subcellularLocation>
        <location evidence="4">Golgi apparatus membrane</location>
        <topology evidence="4">Single-pass type I membrane protein</topology>
    </subcellularLocation>
    <subcellularLocation>
        <location evidence="1">Mitochondrion membrane</location>
        <topology evidence="1">Single-pass membrane protein</topology>
    </subcellularLocation>
    <subcellularLocation>
        <location evidence="3">Preautophagosomal structure membrane</location>
        <topology evidence="3">Single-pass type I membrane protein</topology>
    </subcellularLocation>
</comment>
<dbReference type="Gene3D" id="2.70.130.10">
    <property type="entry name" value="Mannose-6-phosphate receptor binding domain"/>
    <property type="match status" value="1"/>
</dbReference>